<gene>
    <name evidence="10" type="primary">Myb12</name>
</gene>
<dbReference type="GO" id="GO:0006950">
    <property type="term" value="P:response to stress"/>
    <property type="evidence" value="ECO:0007669"/>
    <property type="project" value="UniProtKB-ARBA"/>
</dbReference>
<dbReference type="FunFam" id="1.10.10.60:FF:000231">
    <property type="entry name" value="Myb transcription factor"/>
    <property type="match status" value="1"/>
</dbReference>
<keyword evidence="3" id="KW-0805">Transcription regulation</keyword>
<dbReference type="AlphaFoldDB" id="A0A678QTM0"/>
<dbReference type="GO" id="GO:0043565">
    <property type="term" value="F:sequence-specific DNA binding"/>
    <property type="evidence" value="ECO:0007669"/>
    <property type="project" value="UniProtKB-ARBA"/>
</dbReference>
<dbReference type="PROSITE" id="PS51294">
    <property type="entry name" value="HTH_MYB"/>
    <property type="match status" value="2"/>
</dbReference>
<comment type="subcellular location">
    <subcellularLocation>
        <location evidence="1">Nucleus</location>
    </subcellularLocation>
</comment>
<feature type="domain" description="Myb-like" evidence="8">
    <location>
        <begin position="9"/>
        <end position="61"/>
    </location>
</feature>
<name>A0A678QTM0_9ROSA</name>
<evidence type="ECO:0000259" key="8">
    <source>
        <dbReference type="PROSITE" id="PS50090"/>
    </source>
</evidence>
<dbReference type="FunFam" id="1.10.10.60:FF:000121">
    <property type="entry name" value="Myb transcription factor"/>
    <property type="match status" value="1"/>
</dbReference>
<keyword evidence="5" id="KW-0804">Transcription</keyword>
<feature type="domain" description="Myb-like" evidence="8">
    <location>
        <begin position="62"/>
        <end position="112"/>
    </location>
</feature>
<evidence type="ECO:0000256" key="2">
    <source>
        <dbReference type="ARBA" id="ARBA00022737"/>
    </source>
</evidence>
<dbReference type="InterPro" id="IPR001005">
    <property type="entry name" value="SANT/Myb"/>
</dbReference>
<organism evidence="10">
    <name type="scientific">Rubus genevieri</name>
    <dbReference type="NCBI Taxonomy" id="2057742"/>
    <lineage>
        <taxon>Eukaryota</taxon>
        <taxon>Viridiplantae</taxon>
        <taxon>Streptophyta</taxon>
        <taxon>Embryophyta</taxon>
        <taxon>Tracheophyta</taxon>
        <taxon>Spermatophyta</taxon>
        <taxon>Magnoliopsida</taxon>
        <taxon>eudicotyledons</taxon>
        <taxon>Gunneridae</taxon>
        <taxon>Pentapetalae</taxon>
        <taxon>rosids</taxon>
        <taxon>fabids</taxon>
        <taxon>Rosales</taxon>
        <taxon>Rosaceae</taxon>
        <taxon>Rosoideae</taxon>
        <taxon>Rosoideae incertae sedis</taxon>
        <taxon>Rubus</taxon>
    </lineage>
</organism>
<keyword evidence="6" id="KW-0539">Nucleus</keyword>
<reference evidence="10" key="1">
    <citation type="journal article" date="2019" name="BMC Genomics">
        <title>RNA-seq, de novo transcriptome assembly and flavonoid gene analysis in 13 wild and cultivated berry fruit species with high content of phenolics.</title>
        <authorList>
            <person name="Thole V."/>
            <person name="Bassard J.-E."/>
            <person name="Ramirez-Gonzalez R."/>
            <person name="Trick M."/>
            <person name="Ghasemi Afshar B."/>
            <person name="Breitel D."/>
            <person name="Hill L."/>
            <person name="Foito A."/>
            <person name="Shepherd L."/>
            <person name="Freitag S."/>
            <person name="Nunes dos Santos C."/>
            <person name="Menezes R."/>
            <person name="Banados P."/>
            <person name="Naesby M."/>
            <person name="Wang L."/>
            <person name="Sorokin A."/>
            <person name="Tikhonova O."/>
            <person name="Shelenga T."/>
            <person name="Stewart D."/>
            <person name="Vain P."/>
            <person name="Martin C."/>
        </authorList>
    </citation>
    <scope>NUCLEOTIDE SEQUENCE</scope>
    <source>
        <tissue evidence="10">Mature berry fruit</tissue>
    </source>
</reference>
<dbReference type="Pfam" id="PF00249">
    <property type="entry name" value="Myb_DNA-binding"/>
    <property type="match status" value="2"/>
</dbReference>
<dbReference type="CDD" id="cd00167">
    <property type="entry name" value="SANT"/>
    <property type="match status" value="2"/>
</dbReference>
<dbReference type="InterPro" id="IPR015495">
    <property type="entry name" value="Myb_TF_plants"/>
</dbReference>
<feature type="domain" description="HTH myb-type" evidence="9">
    <location>
        <begin position="9"/>
        <end position="61"/>
    </location>
</feature>
<evidence type="ECO:0000256" key="5">
    <source>
        <dbReference type="ARBA" id="ARBA00023163"/>
    </source>
</evidence>
<dbReference type="Gene3D" id="1.10.10.60">
    <property type="entry name" value="Homeodomain-like"/>
    <property type="match status" value="2"/>
</dbReference>
<feature type="region of interest" description="Disordered" evidence="7">
    <location>
        <begin position="278"/>
        <end position="311"/>
    </location>
</feature>
<keyword evidence="2" id="KW-0677">Repeat</keyword>
<sequence length="431" mass="47451">MGRAPCCDKVGLKKGRWTTEEDQTLINYIHAHGEGSWRSLPKNAGLLRCGKSCRLRWINYLRADLKRGNITPQEEDIIIKLHASLGNRWSLIAGQLPGRTDNEIKNYWNSHLSRKIDTFRRPINLMHMTSAAAAAATSSTSSSSSCTAAEGQMNMVMELGPPTSKRRGRGGRNSRWAMKKNKITTNGSATVTTSSSCPPPPGPPAAAAIGQKETQTLGGGIGPSDQEFDDSGVVAFNDLMLDVTNEILDPTGALTLSGEGQSDDTDVMGVVRDVDSGKLFCGPTQEQEQLDQISPTNLSSSSNSNSNSKSSYGEAAAAYDGEDWYNSCSNYSLAAATCNFDDEQKQRDGGNGTLDAELRWDWESDIQRHDYIWNIDEQKDDENMLSWLWEHDHHHHDHTNTNNKFRSEAVVVDDQVPAHEKHNALLAWLLS</sequence>
<protein>
    <submittedName>
        <fullName evidence="10">R2R3 MYB transcription factor</fullName>
    </submittedName>
</protein>
<dbReference type="EMBL" id="KY111316">
    <property type="protein sequence ID" value="ATZ76570.1"/>
    <property type="molecule type" value="mRNA"/>
</dbReference>
<evidence type="ECO:0000256" key="3">
    <source>
        <dbReference type="ARBA" id="ARBA00023015"/>
    </source>
</evidence>
<evidence type="ECO:0000259" key="9">
    <source>
        <dbReference type="PROSITE" id="PS51294"/>
    </source>
</evidence>
<dbReference type="SUPFAM" id="SSF46689">
    <property type="entry name" value="Homeodomain-like"/>
    <property type="match status" value="1"/>
</dbReference>
<dbReference type="SMART" id="SM00717">
    <property type="entry name" value="SANT"/>
    <property type="match status" value="2"/>
</dbReference>
<evidence type="ECO:0000256" key="4">
    <source>
        <dbReference type="ARBA" id="ARBA00023125"/>
    </source>
</evidence>
<keyword evidence="4" id="KW-0238">DNA-binding</keyword>
<feature type="compositionally biased region" description="Polar residues" evidence="7">
    <location>
        <begin position="284"/>
        <end position="298"/>
    </location>
</feature>
<evidence type="ECO:0000256" key="6">
    <source>
        <dbReference type="ARBA" id="ARBA00023242"/>
    </source>
</evidence>
<dbReference type="InterPro" id="IPR009057">
    <property type="entry name" value="Homeodomain-like_sf"/>
</dbReference>
<proteinExistence type="evidence at transcript level"/>
<dbReference type="GO" id="GO:0046148">
    <property type="term" value="P:pigment biosynthetic process"/>
    <property type="evidence" value="ECO:0007669"/>
    <property type="project" value="UniProtKB-ARBA"/>
</dbReference>
<dbReference type="PANTHER" id="PTHR47999:SF6">
    <property type="entry name" value="MYB-RELATED PROTEIN P"/>
    <property type="match status" value="1"/>
</dbReference>
<evidence type="ECO:0000256" key="7">
    <source>
        <dbReference type="SAM" id="MobiDB-lite"/>
    </source>
</evidence>
<dbReference type="PROSITE" id="PS50090">
    <property type="entry name" value="MYB_LIKE"/>
    <property type="match status" value="2"/>
</dbReference>
<dbReference type="GO" id="GO:0005634">
    <property type="term" value="C:nucleus"/>
    <property type="evidence" value="ECO:0007669"/>
    <property type="project" value="UniProtKB-SubCell"/>
</dbReference>
<dbReference type="GO" id="GO:0045893">
    <property type="term" value="P:positive regulation of DNA-templated transcription"/>
    <property type="evidence" value="ECO:0007669"/>
    <property type="project" value="UniProtKB-ARBA"/>
</dbReference>
<dbReference type="PANTHER" id="PTHR47999">
    <property type="entry name" value="TRANSCRIPTION FACTOR MYB8-RELATED-RELATED"/>
    <property type="match status" value="1"/>
</dbReference>
<evidence type="ECO:0000256" key="1">
    <source>
        <dbReference type="ARBA" id="ARBA00004123"/>
    </source>
</evidence>
<dbReference type="InterPro" id="IPR017930">
    <property type="entry name" value="Myb_dom"/>
</dbReference>
<feature type="domain" description="HTH myb-type" evidence="9">
    <location>
        <begin position="62"/>
        <end position="116"/>
    </location>
</feature>
<feature type="compositionally biased region" description="Low complexity" evidence="7">
    <location>
        <begin position="299"/>
        <end position="311"/>
    </location>
</feature>
<evidence type="ECO:0000313" key="10">
    <source>
        <dbReference type="EMBL" id="ATZ76570.1"/>
    </source>
</evidence>
<accession>A0A678QTM0</accession>